<dbReference type="AlphaFoldDB" id="A0AA35RB79"/>
<protein>
    <submittedName>
        <fullName evidence="4">Dynein regulatory complex protein 8</fullName>
    </submittedName>
</protein>
<organism evidence="4 5">
    <name type="scientific">Geodia barretti</name>
    <name type="common">Barrett's horny sponge</name>
    <dbReference type="NCBI Taxonomy" id="519541"/>
    <lineage>
        <taxon>Eukaryota</taxon>
        <taxon>Metazoa</taxon>
        <taxon>Porifera</taxon>
        <taxon>Demospongiae</taxon>
        <taxon>Heteroscleromorpha</taxon>
        <taxon>Tetractinellida</taxon>
        <taxon>Astrophorina</taxon>
        <taxon>Geodiidae</taxon>
        <taxon>Geodia</taxon>
    </lineage>
</organism>
<dbReference type="EMBL" id="CASHTH010000738">
    <property type="protein sequence ID" value="CAI8006977.1"/>
    <property type="molecule type" value="Genomic_DNA"/>
</dbReference>
<dbReference type="SMART" id="SM00054">
    <property type="entry name" value="EFh"/>
    <property type="match status" value="2"/>
</dbReference>
<dbReference type="CDD" id="cd00051">
    <property type="entry name" value="EFh"/>
    <property type="match status" value="1"/>
</dbReference>
<dbReference type="PANTHER" id="PTHR46763:SF1">
    <property type="entry name" value="DYNEIN REGULATORY COMPLEX PROTEIN 8"/>
    <property type="match status" value="1"/>
</dbReference>
<keyword evidence="2" id="KW-0106">Calcium</keyword>
<dbReference type="InterPro" id="IPR018247">
    <property type="entry name" value="EF_Hand_1_Ca_BS"/>
</dbReference>
<dbReference type="SUPFAM" id="SSF47473">
    <property type="entry name" value="EF-hand"/>
    <property type="match status" value="1"/>
</dbReference>
<reference evidence="4" key="1">
    <citation type="submission" date="2023-03" db="EMBL/GenBank/DDBJ databases">
        <authorList>
            <person name="Steffen K."/>
            <person name="Cardenas P."/>
        </authorList>
    </citation>
    <scope>NUCLEOTIDE SEQUENCE</scope>
</reference>
<dbReference type="InterPro" id="IPR011992">
    <property type="entry name" value="EF-hand-dom_pair"/>
</dbReference>
<dbReference type="PROSITE" id="PS50222">
    <property type="entry name" value="EF_HAND_2"/>
    <property type="match status" value="2"/>
</dbReference>
<dbReference type="GO" id="GO:0005509">
    <property type="term" value="F:calcium ion binding"/>
    <property type="evidence" value="ECO:0007669"/>
    <property type="project" value="InterPro"/>
</dbReference>
<dbReference type="PANTHER" id="PTHR46763">
    <property type="entry name" value="DYNEIN REGULATORY COMPLEX PROTEIN 8"/>
    <property type="match status" value="1"/>
</dbReference>
<dbReference type="PROSITE" id="PS00018">
    <property type="entry name" value="EF_HAND_1"/>
    <property type="match status" value="1"/>
</dbReference>
<feature type="domain" description="EF-hand" evidence="3">
    <location>
        <begin position="100"/>
        <end position="135"/>
    </location>
</feature>
<evidence type="ECO:0000313" key="4">
    <source>
        <dbReference type="EMBL" id="CAI8006977.1"/>
    </source>
</evidence>
<feature type="domain" description="EF-hand" evidence="3">
    <location>
        <begin position="22"/>
        <end position="57"/>
    </location>
</feature>
<dbReference type="Pfam" id="PF13499">
    <property type="entry name" value="EF-hand_7"/>
    <property type="match status" value="1"/>
</dbReference>
<dbReference type="Proteomes" id="UP001174909">
    <property type="component" value="Unassembled WGS sequence"/>
</dbReference>
<evidence type="ECO:0000313" key="5">
    <source>
        <dbReference type="Proteomes" id="UP001174909"/>
    </source>
</evidence>
<evidence type="ECO:0000256" key="1">
    <source>
        <dbReference type="ARBA" id="ARBA00022737"/>
    </source>
</evidence>
<dbReference type="InterPro" id="IPR002048">
    <property type="entry name" value="EF_hand_dom"/>
</dbReference>
<evidence type="ECO:0000259" key="3">
    <source>
        <dbReference type="PROSITE" id="PS50222"/>
    </source>
</evidence>
<gene>
    <name evidence="4" type="ORF">GBAR_LOCUS4998</name>
</gene>
<dbReference type="Gene3D" id="1.10.238.10">
    <property type="entry name" value="EF-hand"/>
    <property type="match status" value="2"/>
</dbReference>
<dbReference type="FunFam" id="1.10.238.10:FF:000527">
    <property type="entry name" value="Calmodulin-3"/>
    <property type="match status" value="1"/>
</dbReference>
<accession>A0AA35RB79</accession>
<comment type="caution">
    <text evidence="4">The sequence shown here is derived from an EMBL/GenBank/DDBJ whole genome shotgun (WGS) entry which is preliminary data.</text>
</comment>
<sequence>MAETGIDAGETNKPVTDPLVAEIHKRIREAFSPFDDDNNGTVDVREVGAIIRSLGCYPTEAEIGDMLQEVEEEEPTGFIRLEKFLPMMTRVLQERRYQPASEEQLVQAFQVLDVDRKSHLTPEEIKKYLMEEGEKFTQDEMDEMLSAAVDKEKGTILYRDFVTYMLPENVQ</sequence>
<evidence type="ECO:0000256" key="2">
    <source>
        <dbReference type="ARBA" id="ARBA00022837"/>
    </source>
</evidence>
<dbReference type="Pfam" id="PF13405">
    <property type="entry name" value="EF-hand_6"/>
    <property type="match status" value="1"/>
</dbReference>
<keyword evidence="1" id="KW-0677">Repeat</keyword>
<proteinExistence type="predicted"/>
<keyword evidence="5" id="KW-1185">Reference proteome</keyword>
<name>A0AA35RB79_GEOBA</name>